<dbReference type="EMBL" id="FUXU01000004">
    <property type="protein sequence ID" value="SKA46563.1"/>
    <property type="molecule type" value="Genomic_DNA"/>
</dbReference>
<dbReference type="PANTHER" id="PTHR46268">
    <property type="entry name" value="STRESS RESPONSE PROTEIN NHAX"/>
    <property type="match status" value="1"/>
</dbReference>
<dbReference type="AlphaFoldDB" id="A0A1T4U1M0"/>
<organism evidence="4 5">
    <name type="scientific">Enterovibrio nigricans DSM 22720</name>
    <dbReference type="NCBI Taxonomy" id="1121868"/>
    <lineage>
        <taxon>Bacteria</taxon>
        <taxon>Pseudomonadati</taxon>
        <taxon>Pseudomonadota</taxon>
        <taxon>Gammaproteobacteria</taxon>
        <taxon>Vibrionales</taxon>
        <taxon>Vibrionaceae</taxon>
        <taxon>Enterovibrio</taxon>
    </lineage>
</organism>
<dbReference type="OrthoDB" id="9792500at2"/>
<sequence>MYKHILVPVDLNDESFADKAVEHAIWLAGQTGATLHLLTALPGIHNSMVQSYFPEDAARQMKQDVRNNLKAFAERMMPDGVAYDLSVAEGKPYKAIVKTAESLGCDLIIMPSHKRSRANKLIIGSVASKVLEQSKVNVLILKPQTD</sequence>
<evidence type="ECO:0000256" key="2">
    <source>
        <dbReference type="PIRNR" id="PIRNR006276"/>
    </source>
</evidence>
<dbReference type="PRINTS" id="PR01438">
    <property type="entry name" value="UNVRSLSTRESS"/>
</dbReference>
<dbReference type="PIRSF" id="PIRSF006276">
    <property type="entry name" value="UspA"/>
    <property type="match status" value="1"/>
</dbReference>
<dbReference type="Proteomes" id="UP000190162">
    <property type="component" value="Unassembled WGS sequence"/>
</dbReference>
<dbReference type="PANTHER" id="PTHR46268:SF6">
    <property type="entry name" value="UNIVERSAL STRESS PROTEIN UP12"/>
    <property type="match status" value="1"/>
</dbReference>
<keyword evidence="5" id="KW-1185">Reference proteome</keyword>
<gene>
    <name evidence="4" type="ORF">SAMN02745132_00552</name>
</gene>
<name>A0A1T4U1M0_9GAMM</name>
<dbReference type="Gene3D" id="3.40.50.620">
    <property type="entry name" value="HUPs"/>
    <property type="match status" value="1"/>
</dbReference>
<dbReference type="InterPro" id="IPR006015">
    <property type="entry name" value="Universal_stress_UspA"/>
</dbReference>
<dbReference type="SUPFAM" id="SSF52402">
    <property type="entry name" value="Adenine nucleotide alpha hydrolases-like"/>
    <property type="match status" value="1"/>
</dbReference>
<comment type="subcellular location">
    <subcellularLocation>
        <location evidence="2">Cytoplasm</location>
    </subcellularLocation>
</comment>
<evidence type="ECO:0000313" key="4">
    <source>
        <dbReference type="EMBL" id="SKA46563.1"/>
    </source>
</evidence>
<dbReference type="GO" id="GO:0005737">
    <property type="term" value="C:cytoplasm"/>
    <property type="evidence" value="ECO:0007669"/>
    <property type="project" value="UniProtKB-SubCell"/>
</dbReference>
<feature type="domain" description="UspA" evidence="3">
    <location>
        <begin position="1"/>
        <end position="142"/>
    </location>
</feature>
<evidence type="ECO:0000313" key="5">
    <source>
        <dbReference type="Proteomes" id="UP000190162"/>
    </source>
</evidence>
<evidence type="ECO:0000259" key="3">
    <source>
        <dbReference type="Pfam" id="PF00582"/>
    </source>
</evidence>
<accession>A0A1T4U1M0</accession>
<reference evidence="5" key="1">
    <citation type="submission" date="2017-02" db="EMBL/GenBank/DDBJ databases">
        <authorList>
            <person name="Varghese N."/>
            <person name="Submissions S."/>
        </authorList>
    </citation>
    <scope>NUCLEOTIDE SEQUENCE [LARGE SCALE GENOMIC DNA]</scope>
    <source>
        <strain evidence="5">DSM 22720</strain>
    </source>
</reference>
<dbReference type="CDD" id="cd00293">
    <property type="entry name" value="USP-like"/>
    <property type="match status" value="1"/>
</dbReference>
<dbReference type="Pfam" id="PF00582">
    <property type="entry name" value="Usp"/>
    <property type="match status" value="1"/>
</dbReference>
<dbReference type="InterPro" id="IPR014729">
    <property type="entry name" value="Rossmann-like_a/b/a_fold"/>
</dbReference>
<evidence type="ECO:0000256" key="1">
    <source>
        <dbReference type="ARBA" id="ARBA00008791"/>
    </source>
</evidence>
<dbReference type="InterPro" id="IPR006016">
    <property type="entry name" value="UspA"/>
</dbReference>
<proteinExistence type="inferred from homology"/>
<keyword evidence="2" id="KW-0963">Cytoplasm</keyword>
<comment type="similarity">
    <text evidence="1 2">Belongs to the universal stress protein A family.</text>
</comment>
<protein>
    <recommendedName>
        <fullName evidence="2">Universal stress protein</fullName>
    </recommendedName>
</protein>
<dbReference type="RefSeq" id="WP_078751065.1">
    <property type="nucleotide sequence ID" value="NZ_FUXU01000004.1"/>
</dbReference>